<name>Q9H3W2_HUMAN</name>
<protein>
    <submittedName>
        <fullName evidence="1">TRE17 protein</fullName>
    </submittedName>
</protein>
<accession>Q9H3W2</accession>
<reference evidence="1" key="1">
    <citation type="journal article" date="1993" name="DNA Cell Biol.">
        <title>Human TRE17 oncogene is generated from a family of homologous polymorphic sequences by single-base changes.</title>
        <authorList>
            <person name="Onno M."/>
            <person name="Nakamura T."/>
            <person name="Mariage-Samson R."/>
            <person name="Hillova J."/>
            <person name="Hill M."/>
        </authorList>
    </citation>
    <scope>NUCLEOTIDE SEQUENCE</scope>
</reference>
<gene>
    <name evidence="1" type="primary">TRE17 gene</name>
</gene>
<dbReference type="EMBL" id="X71371">
    <property type="protein sequence ID" value="CAC16150.1"/>
    <property type="molecule type" value="Genomic_DNA"/>
</dbReference>
<sequence length="12" mass="1252">MDMVEGADSVQA</sequence>
<organism evidence="1">
    <name type="scientific">Homo sapiens</name>
    <name type="common">Human</name>
    <dbReference type="NCBI Taxonomy" id="9606"/>
    <lineage>
        <taxon>Eukaryota</taxon>
        <taxon>Metazoa</taxon>
        <taxon>Chordata</taxon>
        <taxon>Craniata</taxon>
        <taxon>Vertebrata</taxon>
        <taxon>Euteleostomi</taxon>
        <taxon>Mammalia</taxon>
        <taxon>Eutheria</taxon>
        <taxon>Euarchontoglires</taxon>
        <taxon>Primates</taxon>
        <taxon>Haplorrhini</taxon>
        <taxon>Catarrhini</taxon>
        <taxon>Hominidae</taxon>
        <taxon>Homo</taxon>
    </lineage>
</organism>
<reference evidence="1" key="2">
    <citation type="journal article" date="1993" name="Gene">
        <title>Identification of novel sequences in the repertoire of hypervariable TRE17 genes from immortalized nonmalignant and malignant human keratinocytes.</title>
        <authorList>
            <person name="Onno M."/>
            <person name="Nakamura T."/>
            <person name="Hillova J."/>
            <person name="Hill M."/>
        </authorList>
    </citation>
    <scope>NUCLEOTIDE SEQUENCE</scope>
</reference>
<evidence type="ECO:0000313" key="1">
    <source>
        <dbReference type="EMBL" id="CAC16150.1"/>
    </source>
</evidence>
<reference evidence="1" key="3">
    <citation type="submission" date="1993-04" db="EMBL/GenBank/DDBJ databases">
        <authorList>
            <person name="Hillova F."/>
        </authorList>
    </citation>
    <scope>NUCLEOTIDE SEQUENCE</scope>
</reference>
<proteinExistence type="predicted"/>